<dbReference type="SMART" id="SM00385">
    <property type="entry name" value="CYCLIN"/>
    <property type="match status" value="2"/>
</dbReference>
<proteinExistence type="inferred from homology"/>
<keyword evidence="7" id="KW-1185">Reference proteome</keyword>
<dbReference type="RefSeq" id="XP_008087985.1">
    <property type="nucleotide sequence ID" value="XM_008089794.1"/>
</dbReference>
<protein>
    <recommendedName>
        <fullName evidence="2">RNA polymerase II holoenzyme cyclin-like subunit</fullName>
    </recommendedName>
</protein>
<dbReference type="Gene3D" id="1.10.472.10">
    <property type="entry name" value="Cyclin-like"/>
    <property type="match status" value="2"/>
</dbReference>
<dbReference type="PANTHER" id="PTHR10026">
    <property type="entry name" value="CYCLIN"/>
    <property type="match status" value="1"/>
</dbReference>
<dbReference type="SUPFAM" id="SSF47954">
    <property type="entry name" value="Cyclin-like"/>
    <property type="match status" value="2"/>
</dbReference>
<dbReference type="KEGG" id="glz:GLAREA_11651"/>
<evidence type="ECO:0000259" key="5">
    <source>
        <dbReference type="SMART" id="SM00385"/>
    </source>
</evidence>
<dbReference type="Proteomes" id="UP000016922">
    <property type="component" value="Unassembled WGS sequence"/>
</dbReference>
<organism evidence="6 7">
    <name type="scientific">Glarea lozoyensis (strain ATCC 20868 / MF5171)</name>
    <dbReference type="NCBI Taxonomy" id="1116229"/>
    <lineage>
        <taxon>Eukaryota</taxon>
        <taxon>Fungi</taxon>
        <taxon>Dikarya</taxon>
        <taxon>Ascomycota</taxon>
        <taxon>Pezizomycotina</taxon>
        <taxon>Leotiomycetes</taxon>
        <taxon>Helotiales</taxon>
        <taxon>Helotiaceae</taxon>
        <taxon>Glarea</taxon>
    </lineage>
</organism>
<dbReference type="HOGENOM" id="CLU_022000_7_1_1"/>
<feature type="compositionally biased region" description="Basic and acidic residues" evidence="4">
    <location>
        <begin position="390"/>
        <end position="406"/>
    </location>
</feature>
<evidence type="ECO:0000313" key="6">
    <source>
        <dbReference type="EMBL" id="EPE25070.1"/>
    </source>
</evidence>
<keyword evidence="3" id="KW-0195">Cyclin</keyword>
<dbReference type="GeneID" id="19470692"/>
<dbReference type="GO" id="GO:0016538">
    <property type="term" value="F:cyclin-dependent protein serine/threonine kinase regulator activity"/>
    <property type="evidence" value="ECO:0007669"/>
    <property type="project" value="InterPro"/>
</dbReference>
<dbReference type="Pfam" id="PF00134">
    <property type="entry name" value="Cyclin_N"/>
    <property type="match status" value="1"/>
</dbReference>
<feature type="domain" description="Cyclin-like" evidence="5">
    <location>
        <begin position="104"/>
        <end position="207"/>
    </location>
</feature>
<feature type="region of interest" description="Disordered" evidence="4">
    <location>
        <begin position="328"/>
        <end position="520"/>
    </location>
</feature>
<dbReference type="InterPro" id="IPR013763">
    <property type="entry name" value="Cyclin-like_dom"/>
</dbReference>
<evidence type="ECO:0000256" key="3">
    <source>
        <dbReference type="RuleBase" id="RU000383"/>
    </source>
</evidence>
<dbReference type="InterPro" id="IPR043198">
    <property type="entry name" value="Cyclin/Ssn8"/>
</dbReference>
<feature type="compositionally biased region" description="Basic and acidic residues" evidence="4">
    <location>
        <begin position="437"/>
        <end position="456"/>
    </location>
</feature>
<feature type="compositionally biased region" description="Polar residues" evidence="4">
    <location>
        <begin position="346"/>
        <end position="387"/>
    </location>
</feature>
<dbReference type="eggNOG" id="KOG0834">
    <property type="taxonomic scope" value="Eukaryota"/>
</dbReference>
<sequence length="520" mass="57914">MTTVEHYRPTHVFPSDAPSNARRSHTTSTSIAKIPPAVPSPPRLSRNSPPQKPQLRGVDILNFKMSSNDSNQWLFTDEELRSTPSILHGVDPKLERQQRAKGTNFILQAAILLKIPQITIGVASTFLHRFYMRASMDSKRGYHHYTIAATALFLASKTEETCRKTKEIVIACTKVAQKNSNLIIDEQSTEYWRWRDNIMHHEEVLLEYLTFDLVLESPYHALFGFLRELGVQEHSKLRNVAWAFLNDGTHSTICLSLPSKDIAIAAIYFAAQFINDTLPDDEEGRPWWIRLGGSADKIVKGVKILSNFWKENPLMRQDNPYERSPIYSAEDLNRSRRSADIASPSPLHSQMARNNSQMSNGPTNGTGESSHNSQNNGKMEKSISSNGIPKPEDRKDRNSMQKDESIVKAVENSNGTSDKALKEAANDPATHAPGGVKRKEVSDTSDSSSKRVKTESGESEPVSLEDAKVDASPPAASSRKDISQDSNDGPMNGLKAELPLKPPVKEDNRGEESEEGELDE</sequence>
<dbReference type="STRING" id="1116229.S3CGP9"/>
<reference evidence="6 7" key="1">
    <citation type="journal article" date="2013" name="BMC Genomics">
        <title>Genomics-driven discovery of the pneumocandin biosynthetic gene cluster in the fungus Glarea lozoyensis.</title>
        <authorList>
            <person name="Chen L."/>
            <person name="Yue Q."/>
            <person name="Zhang X."/>
            <person name="Xiang M."/>
            <person name="Wang C."/>
            <person name="Li S."/>
            <person name="Che Y."/>
            <person name="Ortiz-Lopez F.J."/>
            <person name="Bills G.F."/>
            <person name="Liu X."/>
            <person name="An Z."/>
        </authorList>
    </citation>
    <scope>NUCLEOTIDE SEQUENCE [LARGE SCALE GENOMIC DNA]</scope>
    <source>
        <strain evidence="7">ATCC 20868 / MF5171</strain>
    </source>
</reference>
<dbReference type="GO" id="GO:0006357">
    <property type="term" value="P:regulation of transcription by RNA polymerase II"/>
    <property type="evidence" value="ECO:0007669"/>
    <property type="project" value="InterPro"/>
</dbReference>
<accession>S3CGP9</accession>
<comment type="similarity">
    <text evidence="1">Belongs to the cyclin family. Cyclin C subfamily.</text>
</comment>
<evidence type="ECO:0000256" key="2">
    <source>
        <dbReference type="ARBA" id="ARBA00014912"/>
    </source>
</evidence>
<dbReference type="OMA" id="NYEEVML"/>
<evidence type="ECO:0000256" key="1">
    <source>
        <dbReference type="ARBA" id="ARBA00008638"/>
    </source>
</evidence>
<name>S3CGP9_GLAL2</name>
<feature type="domain" description="Cyclin-like" evidence="5">
    <location>
        <begin position="220"/>
        <end position="307"/>
    </location>
</feature>
<evidence type="ECO:0000256" key="4">
    <source>
        <dbReference type="SAM" id="MobiDB-lite"/>
    </source>
</evidence>
<evidence type="ECO:0000313" key="7">
    <source>
        <dbReference type="Proteomes" id="UP000016922"/>
    </source>
</evidence>
<dbReference type="EMBL" id="KE145372">
    <property type="protein sequence ID" value="EPE25070.1"/>
    <property type="molecule type" value="Genomic_DNA"/>
</dbReference>
<dbReference type="InterPro" id="IPR006671">
    <property type="entry name" value="Cyclin_N"/>
</dbReference>
<dbReference type="AlphaFoldDB" id="S3CGP9"/>
<gene>
    <name evidence="6" type="ORF">GLAREA_11651</name>
</gene>
<dbReference type="OrthoDB" id="25002at2759"/>
<feature type="region of interest" description="Disordered" evidence="4">
    <location>
        <begin position="1"/>
        <end position="55"/>
    </location>
</feature>
<dbReference type="InterPro" id="IPR036915">
    <property type="entry name" value="Cyclin-like_sf"/>
</dbReference>